<gene>
    <name evidence="1" type="ORF">DUNSADRAFT_16472</name>
</gene>
<accession>A0ABQ7H0Z9</accession>
<sequence length="96" mass="10988">MTLLAASVRNSRQEEAPGLHLLRKMRAPNARCPRCDESAVVTFQPLPRLHSHLPQRDMSFGNGFFLVNLRLFDHFARSYVGNLLHTGFGVIQSWKR</sequence>
<keyword evidence="2" id="KW-1185">Reference proteome</keyword>
<organism evidence="1 2">
    <name type="scientific">Dunaliella salina</name>
    <name type="common">Green alga</name>
    <name type="synonym">Protococcus salinus</name>
    <dbReference type="NCBI Taxonomy" id="3046"/>
    <lineage>
        <taxon>Eukaryota</taxon>
        <taxon>Viridiplantae</taxon>
        <taxon>Chlorophyta</taxon>
        <taxon>core chlorophytes</taxon>
        <taxon>Chlorophyceae</taxon>
        <taxon>CS clade</taxon>
        <taxon>Chlamydomonadales</taxon>
        <taxon>Dunaliellaceae</taxon>
        <taxon>Dunaliella</taxon>
    </lineage>
</organism>
<proteinExistence type="predicted"/>
<reference evidence="1" key="1">
    <citation type="submission" date="2017-08" db="EMBL/GenBank/DDBJ databases">
        <authorList>
            <person name="Polle J.E."/>
            <person name="Barry K."/>
            <person name="Cushman J."/>
            <person name="Schmutz J."/>
            <person name="Tran D."/>
            <person name="Hathwaick L.T."/>
            <person name="Yim W.C."/>
            <person name="Jenkins J."/>
            <person name="Mckie-Krisberg Z.M."/>
            <person name="Prochnik S."/>
            <person name="Lindquist E."/>
            <person name="Dockter R.B."/>
            <person name="Adam C."/>
            <person name="Molina H."/>
            <person name="Bunkerborg J."/>
            <person name="Jin E."/>
            <person name="Buchheim M."/>
            <person name="Magnuson J."/>
        </authorList>
    </citation>
    <scope>NUCLEOTIDE SEQUENCE</scope>
    <source>
        <strain evidence="1">CCAP 19/18</strain>
    </source>
</reference>
<dbReference type="EMBL" id="MU069511">
    <property type="protein sequence ID" value="KAF5840531.1"/>
    <property type="molecule type" value="Genomic_DNA"/>
</dbReference>
<name>A0ABQ7H0Z9_DUNSA</name>
<evidence type="ECO:0000313" key="2">
    <source>
        <dbReference type="Proteomes" id="UP000815325"/>
    </source>
</evidence>
<evidence type="ECO:0000313" key="1">
    <source>
        <dbReference type="EMBL" id="KAF5840531.1"/>
    </source>
</evidence>
<dbReference type="Proteomes" id="UP000815325">
    <property type="component" value="Unassembled WGS sequence"/>
</dbReference>
<evidence type="ECO:0008006" key="3">
    <source>
        <dbReference type="Google" id="ProtNLM"/>
    </source>
</evidence>
<protein>
    <recommendedName>
        <fullName evidence="3">Encoded protein</fullName>
    </recommendedName>
</protein>
<comment type="caution">
    <text evidence="1">The sequence shown here is derived from an EMBL/GenBank/DDBJ whole genome shotgun (WGS) entry which is preliminary data.</text>
</comment>